<keyword evidence="3" id="KW-0436">Ligase</keyword>
<evidence type="ECO:0000256" key="9">
    <source>
        <dbReference type="ARBA" id="ARBA00049339"/>
    </source>
</evidence>
<dbReference type="PRINTS" id="PR01038">
    <property type="entry name" value="TRNASYNTHARG"/>
</dbReference>
<dbReference type="EC" id="6.1.1.19" evidence="2"/>
<keyword evidence="5" id="KW-0067">ATP-binding</keyword>
<evidence type="ECO:0000256" key="7">
    <source>
        <dbReference type="ARBA" id="ARBA00023146"/>
    </source>
</evidence>
<dbReference type="SMART" id="SM00836">
    <property type="entry name" value="DALR_1"/>
    <property type="match status" value="1"/>
</dbReference>
<dbReference type="Gene3D" id="3.40.50.620">
    <property type="entry name" value="HUPs"/>
    <property type="match status" value="1"/>
</dbReference>
<keyword evidence="13" id="KW-1185">Reference proteome</keyword>
<dbReference type="InterPro" id="IPR014729">
    <property type="entry name" value="Rossmann-like_a/b/a_fold"/>
</dbReference>
<dbReference type="SUPFAM" id="SSF52374">
    <property type="entry name" value="Nucleotidylyl transferase"/>
    <property type="match status" value="1"/>
</dbReference>
<protein>
    <recommendedName>
        <fullName evidence="2">arginine--tRNA ligase</fullName>
        <ecNumber evidence="2">6.1.1.19</ecNumber>
    </recommendedName>
    <alternativeName>
        <fullName evidence="8">Arginyl-tRNA synthetase</fullName>
    </alternativeName>
</protein>
<dbReference type="SUPFAM" id="SSF55190">
    <property type="entry name" value="Arginyl-tRNA synthetase (ArgRS), N-terminal 'additional' domain"/>
    <property type="match status" value="1"/>
</dbReference>
<evidence type="ECO:0000313" key="12">
    <source>
        <dbReference type="EMBL" id="SAL96817.1"/>
    </source>
</evidence>
<keyword evidence="7" id="KW-0030">Aminoacyl-tRNA synthetase</keyword>
<evidence type="ECO:0000256" key="3">
    <source>
        <dbReference type="ARBA" id="ARBA00022598"/>
    </source>
</evidence>
<dbReference type="Gene3D" id="3.30.1360.70">
    <property type="entry name" value="Arginyl tRNA synthetase N-terminal domain"/>
    <property type="match status" value="1"/>
</dbReference>
<evidence type="ECO:0000256" key="1">
    <source>
        <dbReference type="ARBA" id="ARBA00005594"/>
    </source>
</evidence>
<sequence length="1340" mass="150747">MVFAKFAVDDLEEIESQLPTLDKVVTVKNCIYYLSLLEQFAQMLDKFKGHLDAFHARAEWRYDNWVFARSRRATYISLEPPLDVAYILHAHLLSPHRYLEDIHRLHDKPEDFPMPLEGMHKMYVRGKASVASENFWKYCASTAANEPFVLEVKDLEKDFELPSTCKGCASRQFTKWSDYGEWRLKPDVNFLCWKCSKKTTSHLAALDEFSMDISIRGTSVARDLAYIRGTLLDENGALKSVFNLDVIKSLEAAQITPSPPVKSKSPFKRFSAFSKAPAPPPPPNPVEDIVISSTKSLVLPRTMMQDFLRDNKVSLSETIDDISQLFVNEFDAQKPLKEYTQEERTVKLNKLKGKRFADKETFLGQNIDRCSPLSWYIDIAYGIARYYSNPTKFSVDLIHQARRQCVMGNRMLKARWKFLDDLVGGIRHYKDYLCMMKDMRHWVGDPPLGVHLAWHVHMMHPQRYQTFTTTYLGRLLEHHDEHEGGYAGSNGKNDGTNVNVFMCPGDHSSTITTALQATLRPSYERPPPQLYLPGSCYEHGTVGASASKTMLSIRRILGSPTHLFSLSPFSLSHSHTHRIETKPPPAPPPKKQPPALPKEKEAEEAEERRLHPQTTTPLAILSTLAPLGMAVEVSLLVVAVEAHLLAVAVEAHLLAVAVVHLRLVVEEVAVVAVEEVVAAEEVVEPNNLIFLLFNNRNAFEFTPEKAPIKLSNSAPHPRYHLADFGKEEGVWENRALCLPLLVDGMNSASFFRQAIAKRLAQKAACTEAHALKLLGMPKVGRHGQFTLPLSKLLTSSQDEAQDIVNKFEPDSWITKASTKGPLLHFDIHLSRYIQHTLTHVYDQKQHYGTRPRHGATVLIDYSSPNIAKPFHAGHLRSTILGNFIKRSHEAMGYNTVGINYLGDWGKQYGLLAVGFGTYGDEAALRKDPIHHLYDVYVAINKQASADDNGAIDQAAKTYFQRMEQGDPEPLAQWRRFRDLSINFYQQIYTRLGMTFDHYAGESQTEPIVGRVYTLLRAKGLLTEMDGGEWCVDLDAYGLGKPIVRRTDGTTLYLTRDLATLLLRSDAYPGFDKAVYVVGSEQSLYMQQLFKVWQLLSSNNIDHLHHVNFGRIQGMSTRKGTVVFLQDILDTAKERMLMNMQQSDTKYQELLTSGICVDNDNGDSVTTKTTIKGQAAAEYVADQLGISAVLVQDMVAKRIKNYTFSWDRMTAARGYTGVYLQFTHARLCGIERNAGAAFAASAAPLNINTDLLVDSDAAVDLALTISQYPDIVHQAWAAMEPSTLVQYLFRLSHSVSQAATSLRVKDVEPPLAEARMLLFWSAKITLANGLKMLGMKPLERI</sequence>
<dbReference type="CDD" id="cd07956">
    <property type="entry name" value="Anticodon_Ia_Arg"/>
    <property type="match status" value="1"/>
</dbReference>
<evidence type="ECO:0000256" key="4">
    <source>
        <dbReference type="ARBA" id="ARBA00022741"/>
    </source>
</evidence>
<evidence type="ECO:0000256" key="10">
    <source>
        <dbReference type="SAM" id="MobiDB-lite"/>
    </source>
</evidence>
<comment type="similarity">
    <text evidence="1">Belongs to the class-I aminoacyl-tRNA synthetase family.</text>
</comment>
<dbReference type="Proteomes" id="UP000078561">
    <property type="component" value="Unassembled WGS sequence"/>
</dbReference>
<feature type="compositionally biased region" description="Basic and acidic residues" evidence="10">
    <location>
        <begin position="597"/>
        <end position="610"/>
    </location>
</feature>
<dbReference type="GO" id="GO:0005524">
    <property type="term" value="F:ATP binding"/>
    <property type="evidence" value="ECO:0007669"/>
    <property type="project" value="UniProtKB-KW"/>
</dbReference>
<dbReference type="EMBL" id="LT551286">
    <property type="protein sequence ID" value="SAL96817.1"/>
    <property type="molecule type" value="Genomic_DNA"/>
</dbReference>
<accession>A0A168LHU2</accession>
<gene>
    <name evidence="12" type="primary">ABSGL_02244.1 scaffold 2873</name>
</gene>
<name>A0A168LHU2_ABSGL</name>
<dbReference type="InterPro" id="IPR001412">
    <property type="entry name" value="aa-tRNA-synth_I_CS"/>
</dbReference>
<feature type="region of interest" description="Disordered" evidence="10">
    <location>
        <begin position="574"/>
        <end position="614"/>
    </location>
</feature>
<dbReference type="STRING" id="4829.A0A168LHU2"/>
<dbReference type="PANTHER" id="PTHR11956">
    <property type="entry name" value="ARGINYL-TRNA SYNTHETASE"/>
    <property type="match status" value="1"/>
</dbReference>
<dbReference type="InterPro" id="IPR009080">
    <property type="entry name" value="tRNAsynth_Ia_anticodon-bd"/>
</dbReference>
<dbReference type="Gene3D" id="1.10.730.10">
    <property type="entry name" value="Isoleucyl-tRNA Synthetase, Domain 1"/>
    <property type="match status" value="1"/>
</dbReference>
<dbReference type="InParanoid" id="A0A168LHU2"/>
<dbReference type="InterPro" id="IPR035684">
    <property type="entry name" value="ArgRS_core"/>
</dbReference>
<dbReference type="FunFam" id="1.10.730.10:FF:000006">
    <property type="entry name" value="Arginyl-tRNA synthetase 2, mitochondrial"/>
    <property type="match status" value="1"/>
</dbReference>
<dbReference type="InterPro" id="IPR036695">
    <property type="entry name" value="Arg-tRNA-synth_N_sf"/>
</dbReference>
<evidence type="ECO:0000259" key="11">
    <source>
        <dbReference type="SMART" id="SM00836"/>
    </source>
</evidence>
<keyword evidence="6" id="KW-0648">Protein biosynthesis</keyword>
<evidence type="ECO:0000256" key="6">
    <source>
        <dbReference type="ARBA" id="ARBA00022917"/>
    </source>
</evidence>
<dbReference type="Pfam" id="PF00750">
    <property type="entry name" value="tRNA-synt_1d"/>
    <property type="match status" value="1"/>
</dbReference>
<dbReference type="GO" id="GO:0032543">
    <property type="term" value="P:mitochondrial translation"/>
    <property type="evidence" value="ECO:0007669"/>
    <property type="project" value="TreeGrafter"/>
</dbReference>
<dbReference type="FunFam" id="3.40.50.620:FF:000058">
    <property type="entry name" value="Mitochondrial arginyl-tRNA synthetase"/>
    <property type="match status" value="1"/>
</dbReference>
<keyword evidence="4" id="KW-0547">Nucleotide-binding</keyword>
<evidence type="ECO:0000256" key="8">
    <source>
        <dbReference type="ARBA" id="ARBA00033033"/>
    </source>
</evidence>
<evidence type="ECO:0000313" key="13">
    <source>
        <dbReference type="Proteomes" id="UP000078561"/>
    </source>
</evidence>
<dbReference type="GO" id="GO:0005739">
    <property type="term" value="C:mitochondrion"/>
    <property type="evidence" value="ECO:0007669"/>
    <property type="project" value="TreeGrafter"/>
</dbReference>
<dbReference type="PROSITE" id="PS00178">
    <property type="entry name" value="AA_TRNA_LIGASE_I"/>
    <property type="match status" value="1"/>
</dbReference>
<evidence type="ECO:0000256" key="2">
    <source>
        <dbReference type="ARBA" id="ARBA00012837"/>
    </source>
</evidence>
<proteinExistence type="inferred from homology"/>
<organism evidence="12">
    <name type="scientific">Absidia glauca</name>
    <name type="common">Pin mould</name>
    <dbReference type="NCBI Taxonomy" id="4829"/>
    <lineage>
        <taxon>Eukaryota</taxon>
        <taxon>Fungi</taxon>
        <taxon>Fungi incertae sedis</taxon>
        <taxon>Mucoromycota</taxon>
        <taxon>Mucoromycotina</taxon>
        <taxon>Mucoromycetes</taxon>
        <taxon>Mucorales</taxon>
        <taxon>Cunninghamellaceae</taxon>
        <taxon>Absidia</taxon>
    </lineage>
</organism>
<dbReference type="Pfam" id="PF05746">
    <property type="entry name" value="DALR_1"/>
    <property type="match status" value="1"/>
</dbReference>
<comment type="catalytic activity">
    <reaction evidence="9">
        <text>tRNA(Arg) + L-arginine + ATP = L-arginyl-tRNA(Arg) + AMP + diphosphate</text>
        <dbReference type="Rhea" id="RHEA:20301"/>
        <dbReference type="Rhea" id="RHEA-COMP:9658"/>
        <dbReference type="Rhea" id="RHEA-COMP:9673"/>
        <dbReference type="ChEBI" id="CHEBI:30616"/>
        <dbReference type="ChEBI" id="CHEBI:32682"/>
        <dbReference type="ChEBI" id="CHEBI:33019"/>
        <dbReference type="ChEBI" id="CHEBI:78442"/>
        <dbReference type="ChEBI" id="CHEBI:78513"/>
        <dbReference type="ChEBI" id="CHEBI:456215"/>
        <dbReference type="EC" id="6.1.1.19"/>
    </reaction>
</comment>
<dbReference type="GO" id="GO:0004814">
    <property type="term" value="F:arginine-tRNA ligase activity"/>
    <property type="evidence" value="ECO:0007669"/>
    <property type="project" value="UniProtKB-EC"/>
</dbReference>
<evidence type="ECO:0000256" key="5">
    <source>
        <dbReference type="ARBA" id="ARBA00022840"/>
    </source>
</evidence>
<dbReference type="SUPFAM" id="SSF47323">
    <property type="entry name" value="Anticodon-binding domain of a subclass of class I aminoacyl-tRNA synthetases"/>
    <property type="match status" value="1"/>
</dbReference>
<feature type="domain" description="DALR anticodon binding" evidence="11">
    <location>
        <begin position="1219"/>
        <end position="1340"/>
    </location>
</feature>
<dbReference type="InterPro" id="IPR008909">
    <property type="entry name" value="DALR_anticod-bd"/>
</dbReference>
<dbReference type="OrthoDB" id="68056at2759"/>
<dbReference type="InterPro" id="IPR001278">
    <property type="entry name" value="Arg-tRNA-ligase"/>
</dbReference>
<dbReference type="NCBIfam" id="TIGR00456">
    <property type="entry name" value="argS"/>
    <property type="match status" value="1"/>
</dbReference>
<dbReference type="GO" id="GO:0006420">
    <property type="term" value="P:arginyl-tRNA aminoacylation"/>
    <property type="evidence" value="ECO:0007669"/>
    <property type="project" value="InterPro"/>
</dbReference>
<reference evidence="12" key="1">
    <citation type="submission" date="2016-04" db="EMBL/GenBank/DDBJ databases">
        <authorList>
            <person name="Evans L.H."/>
            <person name="Alamgir A."/>
            <person name="Owens N."/>
            <person name="Weber N.D."/>
            <person name="Virtaneva K."/>
            <person name="Barbian K."/>
            <person name="Babar A."/>
            <person name="Rosenke K."/>
        </authorList>
    </citation>
    <scope>NUCLEOTIDE SEQUENCE [LARGE SCALE GENOMIC DNA]</scope>
    <source>
        <strain evidence="12">CBS 101.48</strain>
    </source>
</reference>
<dbReference type="PANTHER" id="PTHR11956:SF11">
    <property type="entry name" value="ARGININE--TRNA LIGASE, MITOCHONDRIAL-RELATED"/>
    <property type="match status" value="1"/>
</dbReference>
<feature type="compositionally biased region" description="Pro residues" evidence="10">
    <location>
        <begin position="582"/>
        <end position="596"/>
    </location>
</feature>